<evidence type="ECO:0000256" key="7">
    <source>
        <dbReference type="SAM" id="MobiDB-lite"/>
    </source>
</evidence>
<keyword evidence="5 8" id="KW-1133">Transmembrane helix</keyword>
<feature type="transmembrane region" description="Helical" evidence="8">
    <location>
        <begin position="67"/>
        <end position="84"/>
    </location>
</feature>
<evidence type="ECO:0000313" key="11">
    <source>
        <dbReference type="EMBL" id="MFI6497353.1"/>
    </source>
</evidence>
<dbReference type="Pfam" id="PF00664">
    <property type="entry name" value="ABC_membrane"/>
    <property type="match status" value="1"/>
</dbReference>
<evidence type="ECO:0000256" key="5">
    <source>
        <dbReference type="ARBA" id="ARBA00022989"/>
    </source>
</evidence>
<dbReference type="RefSeq" id="WP_397080121.1">
    <property type="nucleotide sequence ID" value="NZ_JBITGY010000002.1"/>
</dbReference>
<evidence type="ECO:0000259" key="9">
    <source>
        <dbReference type="PROSITE" id="PS50893"/>
    </source>
</evidence>
<feature type="region of interest" description="Disordered" evidence="7">
    <location>
        <begin position="331"/>
        <end position="352"/>
    </location>
</feature>
<evidence type="ECO:0000256" key="2">
    <source>
        <dbReference type="ARBA" id="ARBA00022692"/>
    </source>
</evidence>
<evidence type="ECO:0000313" key="12">
    <source>
        <dbReference type="Proteomes" id="UP001612741"/>
    </source>
</evidence>
<feature type="transmembrane region" description="Helical" evidence="8">
    <location>
        <begin position="137"/>
        <end position="162"/>
    </location>
</feature>
<dbReference type="Pfam" id="PF00005">
    <property type="entry name" value="ABC_tran"/>
    <property type="match status" value="1"/>
</dbReference>
<proteinExistence type="predicted"/>
<feature type="transmembrane region" description="Helical" evidence="8">
    <location>
        <begin position="168"/>
        <end position="187"/>
    </location>
</feature>
<dbReference type="PROSITE" id="PS50929">
    <property type="entry name" value="ABC_TM1F"/>
    <property type="match status" value="1"/>
</dbReference>
<keyword evidence="12" id="KW-1185">Reference proteome</keyword>
<protein>
    <submittedName>
        <fullName evidence="11">ABC transporter transmembrane domain-containing protein</fullName>
    </submittedName>
</protein>
<dbReference type="CDD" id="cd03228">
    <property type="entry name" value="ABCC_MRP_Like"/>
    <property type="match status" value="1"/>
</dbReference>
<dbReference type="Gene3D" id="1.20.1560.10">
    <property type="entry name" value="ABC transporter type 1, transmembrane domain"/>
    <property type="match status" value="1"/>
</dbReference>
<keyword evidence="6 8" id="KW-0472">Membrane</keyword>
<gene>
    <name evidence="11" type="ORF">ACIBG2_08220</name>
</gene>
<evidence type="ECO:0000256" key="4">
    <source>
        <dbReference type="ARBA" id="ARBA00022840"/>
    </source>
</evidence>
<dbReference type="Gene3D" id="3.40.50.300">
    <property type="entry name" value="P-loop containing nucleotide triphosphate hydrolases"/>
    <property type="match status" value="1"/>
</dbReference>
<dbReference type="InterPro" id="IPR017871">
    <property type="entry name" value="ABC_transporter-like_CS"/>
</dbReference>
<name>A0ABW7YND7_9ACTN</name>
<dbReference type="SMART" id="SM00382">
    <property type="entry name" value="AAA"/>
    <property type="match status" value="1"/>
</dbReference>
<dbReference type="SUPFAM" id="SSF52540">
    <property type="entry name" value="P-loop containing nucleoside triphosphate hydrolases"/>
    <property type="match status" value="1"/>
</dbReference>
<dbReference type="InterPro" id="IPR027417">
    <property type="entry name" value="P-loop_NTPase"/>
</dbReference>
<dbReference type="EMBL" id="JBITGY010000002">
    <property type="protein sequence ID" value="MFI6497353.1"/>
    <property type="molecule type" value="Genomic_DNA"/>
</dbReference>
<evidence type="ECO:0000259" key="10">
    <source>
        <dbReference type="PROSITE" id="PS50929"/>
    </source>
</evidence>
<evidence type="ECO:0000256" key="6">
    <source>
        <dbReference type="ARBA" id="ARBA00023136"/>
    </source>
</evidence>
<evidence type="ECO:0000256" key="3">
    <source>
        <dbReference type="ARBA" id="ARBA00022741"/>
    </source>
</evidence>
<feature type="transmembrane region" description="Helical" evidence="8">
    <location>
        <begin position="283"/>
        <end position="305"/>
    </location>
</feature>
<dbReference type="InterPro" id="IPR003593">
    <property type="entry name" value="AAA+_ATPase"/>
</dbReference>
<dbReference type="InterPro" id="IPR011527">
    <property type="entry name" value="ABC1_TM_dom"/>
</dbReference>
<sequence length="571" mass="58540">MTTTTPRIAGGPTRAARELLRWCLRTEWRAIAAAAALTTLWQLALVSLPLSIQRALDGLVAADRAALLRWSGVIVGTGLLAWLAQHAGQHLDYMTGAKIIARLRRRLSAHLLTLDTRTAAAFGRGDLQARNSHDVDLIWIWVGGTTALPHLVIGLVTVVVAVWFLHPLLALICLGAMAAVLGTNVVFGRILGVRSGALAAAQGQRADVVDELVGAALTVKGAGAEQAVLRAHHARSAEVTRRALAVTRVGAGWSAVSSFVPLLAVALGVAAAAPAVAAGTMTVGGLAAFTSWMLMLTAGSTTLSVRISQRAQAAEAAARIAEVLSSGTDVRSAGAAPAEGPRGVTEAAGPTGGRPRGVIEVAGLAAGHGGRTVLGPVGFSVEPGAFAVVTGPVASGKSTLLRVLVRLQEPSAGRARYRGMDVRALDPAALRELVTLVPQRPVLVSGTVADNLTLGLDDPPGPAELRAALRAAAVLDEVDALPGGLGALIGEGGATLSGGQRRRVALAGALLRRPDVLLLDDVTAAVDEATEERVLAGVRDWLAAGTVIAVSHRPAVLRLADQIIPIGRAHG</sequence>
<dbReference type="PROSITE" id="PS50893">
    <property type="entry name" value="ABC_TRANSPORTER_2"/>
    <property type="match status" value="1"/>
</dbReference>
<feature type="domain" description="ABC transmembrane type-1" evidence="10">
    <location>
        <begin position="32"/>
        <end position="312"/>
    </location>
</feature>
<reference evidence="11 12" key="1">
    <citation type="submission" date="2024-10" db="EMBL/GenBank/DDBJ databases">
        <title>The Natural Products Discovery Center: Release of the First 8490 Sequenced Strains for Exploring Actinobacteria Biosynthetic Diversity.</title>
        <authorList>
            <person name="Kalkreuter E."/>
            <person name="Kautsar S.A."/>
            <person name="Yang D."/>
            <person name="Bader C.D."/>
            <person name="Teijaro C.N."/>
            <person name="Fluegel L."/>
            <person name="Davis C.M."/>
            <person name="Simpson J.R."/>
            <person name="Lauterbach L."/>
            <person name="Steele A.D."/>
            <person name="Gui C."/>
            <person name="Meng S."/>
            <person name="Li G."/>
            <person name="Viehrig K."/>
            <person name="Ye F."/>
            <person name="Su P."/>
            <person name="Kiefer A.F."/>
            <person name="Nichols A."/>
            <person name="Cepeda A.J."/>
            <person name="Yan W."/>
            <person name="Fan B."/>
            <person name="Jiang Y."/>
            <person name="Adhikari A."/>
            <person name="Zheng C.-J."/>
            <person name="Schuster L."/>
            <person name="Cowan T.M."/>
            <person name="Smanski M.J."/>
            <person name="Chevrette M.G."/>
            <person name="De Carvalho L.P.S."/>
            <person name="Shen B."/>
        </authorList>
    </citation>
    <scope>NUCLEOTIDE SEQUENCE [LARGE SCALE GENOMIC DNA]</scope>
    <source>
        <strain evidence="11 12">NPDC050545</strain>
    </source>
</reference>
<organism evidence="11 12">
    <name type="scientific">Nonomuraea typhae</name>
    <dbReference type="NCBI Taxonomy" id="2603600"/>
    <lineage>
        <taxon>Bacteria</taxon>
        <taxon>Bacillati</taxon>
        <taxon>Actinomycetota</taxon>
        <taxon>Actinomycetes</taxon>
        <taxon>Streptosporangiales</taxon>
        <taxon>Streptosporangiaceae</taxon>
        <taxon>Nonomuraea</taxon>
    </lineage>
</organism>
<keyword evidence="3" id="KW-0547">Nucleotide-binding</keyword>
<comment type="caution">
    <text evidence="11">The sequence shown here is derived from an EMBL/GenBank/DDBJ whole genome shotgun (WGS) entry which is preliminary data.</text>
</comment>
<dbReference type="InterPro" id="IPR003439">
    <property type="entry name" value="ABC_transporter-like_ATP-bd"/>
</dbReference>
<evidence type="ECO:0000256" key="1">
    <source>
        <dbReference type="ARBA" id="ARBA00004651"/>
    </source>
</evidence>
<comment type="subcellular location">
    <subcellularLocation>
        <location evidence="1">Cell membrane</location>
        <topology evidence="1">Multi-pass membrane protein</topology>
    </subcellularLocation>
</comment>
<dbReference type="InterPro" id="IPR036640">
    <property type="entry name" value="ABC1_TM_sf"/>
</dbReference>
<feature type="transmembrane region" description="Helical" evidence="8">
    <location>
        <begin position="251"/>
        <end position="277"/>
    </location>
</feature>
<keyword evidence="4" id="KW-0067">ATP-binding</keyword>
<dbReference type="PANTHER" id="PTHR24221">
    <property type="entry name" value="ATP-BINDING CASSETTE SUB-FAMILY B"/>
    <property type="match status" value="1"/>
</dbReference>
<evidence type="ECO:0000256" key="8">
    <source>
        <dbReference type="SAM" id="Phobius"/>
    </source>
</evidence>
<feature type="domain" description="ABC transporter" evidence="9">
    <location>
        <begin position="359"/>
        <end position="570"/>
    </location>
</feature>
<dbReference type="Proteomes" id="UP001612741">
    <property type="component" value="Unassembled WGS sequence"/>
</dbReference>
<dbReference type="CDD" id="cd07346">
    <property type="entry name" value="ABC_6TM_exporters"/>
    <property type="match status" value="1"/>
</dbReference>
<dbReference type="PROSITE" id="PS00211">
    <property type="entry name" value="ABC_TRANSPORTER_1"/>
    <property type="match status" value="1"/>
</dbReference>
<accession>A0ABW7YND7</accession>
<dbReference type="SUPFAM" id="SSF90123">
    <property type="entry name" value="ABC transporter transmembrane region"/>
    <property type="match status" value="1"/>
</dbReference>
<feature type="transmembrane region" description="Helical" evidence="8">
    <location>
        <begin position="30"/>
        <end position="52"/>
    </location>
</feature>
<dbReference type="InterPro" id="IPR039421">
    <property type="entry name" value="Type_1_exporter"/>
</dbReference>
<keyword evidence="2 8" id="KW-0812">Transmembrane</keyword>
<dbReference type="PANTHER" id="PTHR24221:SF654">
    <property type="entry name" value="ATP-BINDING CASSETTE SUB-FAMILY B MEMBER 6"/>
    <property type="match status" value="1"/>
</dbReference>